<protein>
    <submittedName>
        <fullName evidence="7">DUF4149 domain-containing protein</fullName>
    </submittedName>
</protein>
<evidence type="ECO:0000256" key="4">
    <source>
        <dbReference type="ARBA" id="ARBA00023136"/>
    </source>
</evidence>
<feature type="transmembrane region" description="Helical" evidence="5">
    <location>
        <begin position="55"/>
        <end position="77"/>
    </location>
</feature>
<keyword evidence="8" id="KW-1185">Reference proteome</keyword>
<feature type="domain" description="TMEM205-like" evidence="6">
    <location>
        <begin position="16"/>
        <end position="119"/>
    </location>
</feature>
<feature type="transmembrane region" description="Helical" evidence="5">
    <location>
        <begin position="137"/>
        <end position="158"/>
    </location>
</feature>
<evidence type="ECO:0000259" key="6">
    <source>
        <dbReference type="Pfam" id="PF13664"/>
    </source>
</evidence>
<accession>A0ABT0TUF5</accession>
<evidence type="ECO:0000256" key="3">
    <source>
        <dbReference type="ARBA" id="ARBA00022989"/>
    </source>
</evidence>
<gene>
    <name evidence="7" type="ORF">NCR95_05100</name>
</gene>
<organism evidence="7 8">
    <name type="scientific">Helicobacter colisuis</name>
    <dbReference type="NCBI Taxonomy" id="2949739"/>
    <lineage>
        <taxon>Bacteria</taxon>
        <taxon>Pseudomonadati</taxon>
        <taxon>Campylobacterota</taxon>
        <taxon>Epsilonproteobacteria</taxon>
        <taxon>Campylobacterales</taxon>
        <taxon>Helicobacteraceae</taxon>
        <taxon>Helicobacter</taxon>
    </lineage>
</organism>
<dbReference type="Pfam" id="PF13664">
    <property type="entry name" value="DUF4149"/>
    <property type="match status" value="1"/>
</dbReference>
<evidence type="ECO:0000256" key="1">
    <source>
        <dbReference type="ARBA" id="ARBA00004370"/>
    </source>
</evidence>
<comment type="caution">
    <text evidence="7">The sequence shown here is derived from an EMBL/GenBank/DDBJ whole genome shotgun (WGS) entry which is preliminary data.</text>
</comment>
<keyword evidence="4 5" id="KW-0472">Membrane</keyword>
<feature type="transmembrane region" description="Helical" evidence="5">
    <location>
        <begin position="12"/>
        <end position="35"/>
    </location>
</feature>
<evidence type="ECO:0000256" key="5">
    <source>
        <dbReference type="SAM" id="Phobius"/>
    </source>
</evidence>
<comment type="subcellular location">
    <subcellularLocation>
        <location evidence="1">Membrane</location>
    </subcellularLocation>
</comment>
<evidence type="ECO:0000256" key="2">
    <source>
        <dbReference type="ARBA" id="ARBA00022692"/>
    </source>
</evidence>
<keyword evidence="2 5" id="KW-0812">Transmembrane</keyword>
<dbReference type="Proteomes" id="UP001057522">
    <property type="component" value="Unassembled WGS sequence"/>
</dbReference>
<dbReference type="InterPro" id="IPR025423">
    <property type="entry name" value="TMEM205-like"/>
</dbReference>
<feature type="transmembrane region" description="Helical" evidence="5">
    <location>
        <begin position="89"/>
        <end position="108"/>
    </location>
</feature>
<dbReference type="RefSeq" id="WP_250604278.1">
    <property type="nucleotide sequence ID" value="NZ_JAMOKX010000004.1"/>
</dbReference>
<reference evidence="7" key="1">
    <citation type="submission" date="2022-06" db="EMBL/GenBank/DDBJ databases">
        <title>Helicobacter colisuis sp. nov.</title>
        <authorList>
            <person name="Papic B."/>
            <person name="Gruntar I."/>
        </authorList>
    </citation>
    <scope>NUCLEOTIDE SEQUENCE</scope>
    <source>
        <strain evidence="7">11154-15</strain>
    </source>
</reference>
<sequence>MLKTKIYASFSALYLLFIALSIGLILASAFSASVVFRGASLAEGLDITLFQSGILMTQIFIKVNFLLNILALLILIYELITLQTTRQKFIPLLGFINAILILLFTLYYTPYIIEAQTIGESAIETLEFNQMHQQSELVFKTLLVTLILLFFTRFFGIFNSVCKGK</sequence>
<keyword evidence="3 5" id="KW-1133">Transmembrane helix</keyword>
<proteinExistence type="predicted"/>
<dbReference type="EMBL" id="JAMOKX010000004">
    <property type="protein sequence ID" value="MCL9819544.1"/>
    <property type="molecule type" value="Genomic_DNA"/>
</dbReference>
<evidence type="ECO:0000313" key="7">
    <source>
        <dbReference type="EMBL" id="MCL9819544.1"/>
    </source>
</evidence>
<name>A0ABT0TUF5_9HELI</name>
<evidence type="ECO:0000313" key="8">
    <source>
        <dbReference type="Proteomes" id="UP001057522"/>
    </source>
</evidence>